<protein>
    <recommendedName>
        <fullName evidence="3">FHA domain-containing protein</fullName>
    </recommendedName>
</protein>
<dbReference type="AlphaFoldDB" id="A0AAV5SSI7"/>
<evidence type="ECO:0000313" key="1">
    <source>
        <dbReference type="EMBL" id="GMS82491.1"/>
    </source>
</evidence>
<accession>A0AAV5SSI7</accession>
<keyword evidence="2" id="KW-1185">Reference proteome</keyword>
<organism evidence="1 2">
    <name type="scientific">Pristionchus entomophagus</name>
    <dbReference type="NCBI Taxonomy" id="358040"/>
    <lineage>
        <taxon>Eukaryota</taxon>
        <taxon>Metazoa</taxon>
        <taxon>Ecdysozoa</taxon>
        <taxon>Nematoda</taxon>
        <taxon>Chromadorea</taxon>
        <taxon>Rhabditida</taxon>
        <taxon>Rhabditina</taxon>
        <taxon>Diplogasteromorpha</taxon>
        <taxon>Diplogasteroidea</taxon>
        <taxon>Neodiplogasteridae</taxon>
        <taxon>Pristionchus</taxon>
    </lineage>
</organism>
<evidence type="ECO:0008006" key="3">
    <source>
        <dbReference type="Google" id="ProtNLM"/>
    </source>
</evidence>
<name>A0AAV5SSI7_9BILA</name>
<reference evidence="1" key="1">
    <citation type="submission" date="2023-10" db="EMBL/GenBank/DDBJ databases">
        <title>Genome assembly of Pristionchus species.</title>
        <authorList>
            <person name="Yoshida K."/>
            <person name="Sommer R.J."/>
        </authorList>
    </citation>
    <scope>NUCLEOTIDE SEQUENCE</scope>
    <source>
        <strain evidence="1">RS0144</strain>
    </source>
</reference>
<dbReference type="EMBL" id="BTSX01000002">
    <property type="protein sequence ID" value="GMS82491.1"/>
    <property type="molecule type" value="Genomic_DNA"/>
</dbReference>
<feature type="non-terminal residue" evidence="1">
    <location>
        <position position="129"/>
    </location>
</feature>
<proteinExistence type="predicted"/>
<comment type="caution">
    <text evidence="1">The sequence shown here is derived from an EMBL/GenBank/DDBJ whole genome shotgun (WGS) entry which is preliminary data.</text>
</comment>
<dbReference type="Proteomes" id="UP001432027">
    <property type="component" value="Unassembled WGS sequence"/>
</dbReference>
<gene>
    <name evidence="1" type="ORF">PENTCL1PPCAC_4666</name>
</gene>
<evidence type="ECO:0000313" key="2">
    <source>
        <dbReference type="Proteomes" id="UP001432027"/>
    </source>
</evidence>
<sequence length="129" mass="14649">MDSGCTYTSNDFGMYYTYVRLRWGRSIERSFDVELFMDRRRDCVLESGTIADLHARVTIHGYRNHLFAFRDPDRIPLCCKSGVGTSLGGCGAALTGSELEFEVESSRLQEQDSKPTGKISQRSYHFIFG</sequence>